<dbReference type="Proteomes" id="UP000028504">
    <property type="component" value="Chromosome"/>
</dbReference>
<protein>
    <submittedName>
        <fullName evidence="1">Uncharacterized protein</fullName>
    </submittedName>
</protein>
<evidence type="ECO:0000313" key="2">
    <source>
        <dbReference type="Proteomes" id="UP000028504"/>
    </source>
</evidence>
<dbReference type="RefSeq" id="WP_038606823.1">
    <property type="nucleotide sequence ID" value="NZ_CP008944.1"/>
</dbReference>
<accession>A0ABM5QPL3</accession>
<proteinExistence type="predicted"/>
<evidence type="ECO:0000313" key="1">
    <source>
        <dbReference type="EMBL" id="AIG64731.1"/>
    </source>
</evidence>
<dbReference type="EMBL" id="CP008944">
    <property type="protein sequence ID" value="AIG64731.1"/>
    <property type="molecule type" value="Genomic_DNA"/>
</dbReference>
<name>A0ABM5QPL3_9CORY</name>
<gene>
    <name evidence="1" type="ORF">CATYP_09380</name>
</gene>
<keyword evidence="2" id="KW-1185">Reference proteome</keyword>
<reference evidence="1 2" key="1">
    <citation type="submission" date="2014-07" db="EMBL/GenBank/DDBJ databases">
        <title>Complete genome sequence of Corynebacterium atypicum DSM 44849: identifiction of the mycolic acid biosynthesis genes.</title>
        <authorList>
            <person name="Tippelt A."/>
            <person name="Mollmann S."/>
            <person name="Albersmeier A."/>
            <person name="Jaenicke S."/>
            <person name="Ruckert C."/>
            <person name="Tauch A."/>
        </authorList>
    </citation>
    <scope>NUCLEOTIDE SEQUENCE [LARGE SCALE GENOMIC DNA]</scope>
    <source>
        <strain evidence="1 2">R2070</strain>
    </source>
</reference>
<organism evidence="1 2">
    <name type="scientific">Corynebacterium atypicum</name>
    <dbReference type="NCBI Taxonomy" id="191610"/>
    <lineage>
        <taxon>Bacteria</taxon>
        <taxon>Bacillati</taxon>
        <taxon>Actinomycetota</taxon>
        <taxon>Actinomycetes</taxon>
        <taxon>Mycobacteriales</taxon>
        <taxon>Corynebacteriaceae</taxon>
        <taxon>Corynebacterium</taxon>
    </lineage>
</organism>
<sequence length="359" mass="39445">MTSYFGVPLLRRTANTLAWLFASEAELGELAPEARIELTATAVQGACLDGIPLPATQAGILASAARGLVEEGYPASDPAWTGLTAGIEELEPRDERPPEESDYQRILDREPANAGPLELPVETLPMATAYACFHTPSATLRLSPLQLMGYLASYQPREEELRGWMATQNILAADTRQAIQAVLDNPHQVRASFLDASVSSPHGDLNEALSRDPHVGAEARGASAALSLEKVYELILATHVPLEPWAWDRDLVLRQLLDAHPRLDAREAEAMAMRLLPTFSRWMSHDTLEFDYTDESGGQRHWYVSNARLTKDGYVYGFCHLRDEFLAFSPPRMAGVEWTIPDFQLHATMKSPGSGPGAA</sequence>